<dbReference type="AlphaFoldDB" id="Q99QR4"/>
<feature type="transmembrane region" description="Helical" evidence="1">
    <location>
        <begin position="52"/>
        <end position="72"/>
    </location>
</feature>
<protein>
    <submittedName>
        <fullName evidence="3">Membrane protein</fullName>
    </submittedName>
</protein>
<dbReference type="KEGG" id="sco:SCP1.339c"/>
<dbReference type="Proteomes" id="UP000001973">
    <property type="component" value="Plasmid SCP1"/>
</dbReference>
<reference evidence="4" key="3">
    <citation type="journal article" date="2002" name="Nature">
        <title>Complete genome sequence of the model actinomycete Streptomyces coelicolor A3(2).</title>
        <authorList>
            <person name="Bentley S.D."/>
            <person name="Chater K.F."/>
            <person name="Cerdeno-Tarraga A.M."/>
            <person name="Challis G.L."/>
            <person name="Thomson N.R."/>
            <person name="James K.D."/>
            <person name="Harris D.E."/>
            <person name="Quail M.A."/>
            <person name="Kieser H."/>
            <person name="Harper D."/>
            <person name="Bateman A."/>
            <person name="Brown S."/>
            <person name="Chandra G."/>
            <person name="Chen C.W."/>
            <person name="Collins M."/>
            <person name="Cronin A."/>
            <person name="Fraser A."/>
            <person name="Goble A."/>
            <person name="Hidalgo J."/>
            <person name="Hornsby T."/>
            <person name="Howarth S."/>
            <person name="Huang C.H."/>
            <person name="Kieser T."/>
            <person name="Larke L."/>
            <person name="Murphy L."/>
            <person name="Oliver K."/>
            <person name="O'Neil S."/>
            <person name="Rabbinowitsch E."/>
            <person name="Rajandream M.A."/>
            <person name="Rutherford K."/>
            <person name="Rutter S."/>
            <person name="Seeger K."/>
            <person name="Saunders D."/>
            <person name="Sharp S."/>
            <person name="Squares R."/>
            <person name="Squares S."/>
            <person name="Taylor K."/>
            <person name="Warren T."/>
            <person name="Wietzorrek A."/>
            <person name="Woodward J."/>
            <person name="Barrell B.G."/>
            <person name="Parkhill J."/>
            <person name="Hopwood D.A."/>
        </authorList>
    </citation>
    <scope>NUCLEOTIDE SEQUENCE [LARGE SCALE GENOMIC DNA]</scope>
    <source>
        <strain evidence="4">ATCC BAA-471 / A3(2) / M145</strain>
        <plasmid evidence="4">SCP1</plasmid>
    </source>
</reference>
<reference evidence="3" key="6">
    <citation type="submission" date="2015-02" db="EMBL/GenBank/DDBJ databases">
        <title>.</title>
        <authorList>
            <person name="Brown S.P."/>
            <person name="Murphy L.D."/>
            <person name="Harris D."/>
        </authorList>
    </citation>
    <scope>NUCLEOTIDE SEQUENCE</scope>
    <source>
        <strain evidence="3">A3</strain>
        <plasmid evidence="4">SCP1</plasmid>
    </source>
</reference>
<dbReference type="EMBL" id="AL589148">
    <property type="protein sequence ID" value="CAC36537.1"/>
    <property type="molecule type" value="Genomic_DNA"/>
</dbReference>
<sequence length="74" mass="7825">MTTDTDDSRPQDRDHQDLRLVVLLLALVVGLLITGAAVYLTREHPSLAQPLGVGAAVISALAAIAGIVARVIRR</sequence>
<organism evidence="3 4">
    <name type="scientific">Streptomyces coelicolor (strain ATCC BAA-471 / A3(2) / M145)</name>
    <dbReference type="NCBI Taxonomy" id="100226"/>
    <lineage>
        <taxon>Bacteria</taxon>
        <taxon>Bacillati</taxon>
        <taxon>Actinomycetota</taxon>
        <taxon>Actinomycetes</taxon>
        <taxon>Kitasatosporales</taxon>
        <taxon>Streptomycetaceae</taxon>
        <taxon>Streptomyces</taxon>
        <taxon>Streptomyces albidoflavus group</taxon>
    </lineage>
</organism>
<reference evidence="3" key="4">
    <citation type="journal article" date="2008" name="Proc. Natl. Acad. Sci. U.S.A.">
        <title>2-Alkyl-4-hydroxymethylfuran-3-carboxylic acids, antibiotic production inducers discovered by Streptomyces coelicolor genome mining.</title>
        <authorList>
            <person name="Corre C."/>
            <person name="Song L."/>
            <person name="O'Rourke S."/>
            <person name="Chater K.F."/>
            <person name="Challis G.L."/>
        </authorList>
    </citation>
    <scope>NUCLEOTIDE SEQUENCE</scope>
    <source>
        <strain evidence="3">A3</strain>
        <plasmid evidence="4">SCP1</plasmid>
    </source>
</reference>
<reference evidence="3" key="2">
    <citation type="submission" date="2001-02" db="EMBL/GenBank/DDBJ databases">
        <authorList>
            <person name="Bentley S.D."/>
            <person name="Parkhill J."/>
            <person name="Barrell B.G."/>
            <person name="Rajandream M.A."/>
        </authorList>
    </citation>
    <scope>NUCLEOTIDE SEQUENCE</scope>
    <source>
        <strain evidence="3">A3</strain>
        <plasmid evidence="4">SCP1</plasmid>
    </source>
</reference>
<keyword evidence="1" id="KW-1133">Transmembrane helix</keyword>
<evidence type="ECO:0000313" key="4">
    <source>
        <dbReference type="Proteomes" id="UP000001973"/>
    </source>
</evidence>
<dbReference type="KEGG" id="sco:SCP1.15"/>
<feature type="transmembrane region" description="Helical" evidence="1">
    <location>
        <begin position="20"/>
        <end position="40"/>
    </location>
</feature>
<name>Q99QR4_STRCO</name>
<gene>
    <name evidence="2" type="ordered locus">SCP1.15</name>
    <name evidence="3" type="ordered locus">SCP1.339c</name>
</gene>
<evidence type="ECO:0000313" key="3">
    <source>
        <dbReference type="EMBL" id="CAC36864.1"/>
    </source>
</evidence>
<accession>Q99QR4</accession>
<keyword evidence="4" id="KW-1185">Reference proteome</keyword>
<proteinExistence type="predicted"/>
<evidence type="ECO:0000256" key="1">
    <source>
        <dbReference type="SAM" id="Phobius"/>
    </source>
</evidence>
<keyword evidence="1" id="KW-0812">Transmembrane</keyword>
<geneLocation type="plasmid" evidence="4">
    <name>SCP1</name>
</geneLocation>
<reference evidence="3" key="5">
    <citation type="journal article" date="2009" name="Mol. Microbiol.">
        <title>Extracellular signalling, translational control, two repressors and an activator all contribute to the regulation of methylenomycin production in Streptomyces coelicolor.</title>
        <authorList>
            <person name="O'Rourke S."/>
            <person name="Wietzorrek A."/>
            <person name="Fowler K."/>
            <person name="Corre C."/>
            <person name="Challis G.L."/>
            <person name="Chater K.F."/>
        </authorList>
    </citation>
    <scope>NUCLEOTIDE SEQUENCE</scope>
    <source>
        <strain evidence="3">A3</strain>
        <plasmid evidence="4">SCP1</plasmid>
    </source>
</reference>
<evidence type="ECO:0000313" key="2">
    <source>
        <dbReference type="EMBL" id="CAC36537.1"/>
    </source>
</evidence>
<dbReference type="RefSeq" id="WP_011039317.1">
    <property type="nucleotide sequence ID" value="NC_003903.1"/>
</dbReference>
<dbReference type="EMBL" id="AL589148">
    <property type="protein sequence ID" value="CAC36864.1"/>
    <property type="molecule type" value="Genomic_DNA"/>
</dbReference>
<keyword evidence="1" id="KW-0472">Membrane</keyword>
<dbReference type="HOGENOM" id="CLU_200590_0_0_11"/>
<reference evidence="3" key="1">
    <citation type="journal article" date="1998" name="J. Bacteriol.">
        <title>Cloning and physical mapping of the EcoRI fragments of the giant linear plasmid SCP1.</title>
        <authorList>
            <person name="Redenbach M."/>
            <person name="Ikeda K."/>
            <person name="Yamasaki M."/>
            <person name="Kinashi H."/>
        </authorList>
    </citation>
    <scope>NUCLEOTIDE SEQUENCE</scope>
    <source>
        <strain evidence="3">A3</strain>
        <plasmid evidence="4">SCP1</plasmid>
    </source>
</reference>